<dbReference type="RefSeq" id="WP_007019856.1">
    <property type="nucleotide sequence ID" value="NZ_CH724125.1"/>
</dbReference>
<dbReference type="Proteomes" id="UP000002171">
    <property type="component" value="Unassembled WGS sequence"/>
</dbReference>
<accession>A0A7U8GSK2</accession>
<evidence type="ECO:0000256" key="3">
    <source>
        <dbReference type="ARBA" id="ARBA00022692"/>
    </source>
</evidence>
<comment type="subcellular location">
    <subcellularLocation>
        <location evidence="1">Cell membrane</location>
        <topology evidence="1">Multi-pass membrane protein</topology>
    </subcellularLocation>
</comment>
<feature type="transmembrane region" description="Helical" evidence="6">
    <location>
        <begin position="64"/>
        <end position="84"/>
    </location>
</feature>
<dbReference type="Pfam" id="PF06146">
    <property type="entry name" value="PsiE"/>
    <property type="match status" value="1"/>
</dbReference>
<reference evidence="7 8" key="1">
    <citation type="submission" date="2006-02" db="EMBL/GenBank/DDBJ databases">
        <authorList>
            <person name="Pinhassi J."/>
            <person name="Pedros-Alio C."/>
            <person name="Ferriera S."/>
            <person name="Johnson J."/>
            <person name="Kravitz S."/>
            <person name="Halpern A."/>
            <person name="Remington K."/>
            <person name="Beeson K."/>
            <person name="Tran B."/>
            <person name="Rogers Y.-H."/>
            <person name="Friedman R."/>
            <person name="Venter J.C."/>
        </authorList>
    </citation>
    <scope>NUCLEOTIDE SEQUENCE [LARGE SCALE GENOMIC DNA]</scope>
    <source>
        <strain evidence="7 8">MED92</strain>
    </source>
</reference>
<keyword evidence="2" id="KW-1003">Cell membrane</keyword>
<dbReference type="EMBL" id="AAOW01000009">
    <property type="protein sequence ID" value="EAR61342.1"/>
    <property type="molecule type" value="Genomic_DNA"/>
</dbReference>
<evidence type="ECO:0000256" key="1">
    <source>
        <dbReference type="ARBA" id="ARBA00004651"/>
    </source>
</evidence>
<keyword evidence="4 6" id="KW-1133">Transmembrane helix</keyword>
<keyword evidence="3 6" id="KW-0812">Transmembrane</keyword>
<evidence type="ECO:0000256" key="5">
    <source>
        <dbReference type="ARBA" id="ARBA00023136"/>
    </source>
</evidence>
<gene>
    <name evidence="7" type="ORF">MED92_11464</name>
</gene>
<evidence type="ECO:0000256" key="2">
    <source>
        <dbReference type="ARBA" id="ARBA00022475"/>
    </source>
</evidence>
<protein>
    <recommendedName>
        <fullName evidence="9">Phosphate-starvation-inducible E-like protein</fullName>
    </recommendedName>
</protein>
<feature type="transmembrane region" description="Helical" evidence="6">
    <location>
        <begin position="21"/>
        <end position="44"/>
    </location>
</feature>
<name>A0A7U8GSK2_NEPCE</name>
<organism evidence="7 8">
    <name type="scientific">Neptuniibacter caesariensis</name>
    <dbReference type="NCBI Taxonomy" id="207954"/>
    <lineage>
        <taxon>Bacteria</taxon>
        <taxon>Pseudomonadati</taxon>
        <taxon>Pseudomonadota</taxon>
        <taxon>Gammaproteobacteria</taxon>
        <taxon>Oceanospirillales</taxon>
        <taxon>Oceanospirillaceae</taxon>
        <taxon>Neptuniibacter</taxon>
    </lineage>
</organism>
<dbReference type="InterPro" id="IPR020948">
    <property type="entry name" value="P_starv_induced_PsiE-like"/>
</dbReference>
<evidence type="ECO:0000313" key="8">
    <source>
        <dbReference type="Proteomes" id="UP000002171"/>
    </source>
</evidence>
<proteinExistence type="predicted"/>
<keyword evidence="8" id="KW-1185">Reference proteome</keyword>
<dbReference type="GO" id="GO:0005886">
    <property type="term" value="C:plasma membrane"/>
    <property type="evidence" value="ECO:0007669"/>
    <property type="project" value="UniProtKB-SubCell"/>
</dbReference>
<dbReference type="AlphaFoldDB" id="A0A7U8GSK2"/>
<feature type="transmembrane region" description="Helical" evidence="6">
    <location>
        <begin position="117"/>
        <end position="136"/>
    </location>
</feature>
<feature type="transmembrane region" description="Helical" evidence="6">
    <location>
        <begin position="91"/>
        <end position="111"/>
    </location>
</feature>
<evidence type="ECO:0000256" key="4">
    <source>
        <dbReference type="ARBA" id="ARBA00022989"/>
    </source>
</evidence>
<evidence type="ECO:0000256" key="6">
    <source>
        <dbReference type="SAM" id="Phobius"/>
    </source>
</evidence>
<dbReference type="OrthoDB" id="598027at2"/>
<sequence length="145" mass="16291">MKEHSDDVLTNRLYLAVRFCVRILSVLMVLVIIMGVIDVGWTIYEKLNSPPVYILTISDMLATFGAFMAVLIAIEILINITVYLRDDVIHVKIVMATALMAVARKVIVLDFETVTPPYIYGLAAIAIAMSIGYWLIHKLPTKLHE</sequence>
<evidence type="ECO:0008006" key="9">
    <source>
        <dbReference type="Google" id="ProtNLM"/>
    </source>
</evidence>
<keyword evidence="5 6" id="KW-0472">Membrane</keyword>
<evidence type="ECO:0000313" key="7">
    <source>
        <dbReference type="EMBL" id="EAR61342.1"/>
    </source>
</evidence>
<comment type="caution">
    <text evidence="7">The sequence shown here is derived from an EMBL/GenBank/DDBJ whole genome shotgun (WGS) entry which is preliminary data.</text>
</comment>